<gene>
    <name evidence="20" type="ORF">AADEFJLK_02703</name>
</gene>
<evidence type="ECO:0000313" key="20">
    <source>
        <dbReference type="EMBL" id="POZ51257.1"/>
    </source>
</evidence>
<feature type="compositionally biased region" description="Basic and acidic residues" evidence="16">
    <location>
        <begin position="44"/>
        <end position="68"/>
    </location>
</feature>
<organism evidence="20 21">
    <name type="scientific">Methylovulum psychrotolerans</name>
    <dbReference type="NCBI Taxonomy" id="1704499"/>
    <lineage>
        <taxon>Bacteria</taxon>
        <taxon>Pseudomonadati</taxon>
        <taxon>Pseudomonadota</taxon>
        <taxon>Gammaproteobacteria</taxon>
        <taxon>Methylococcales</taxon>
        <taxon>Methylococcaceae</taxon>
        <taxon>Methylovulum</taxon>
    </lineage>
</organism>
<dbReference type="Gene3D" id="2.40.170.20">
    <property type="entry name" value="TonB-dependent receptor, beta-barrel domain"/>
    <property type="match status" value="1"/>
</dbReference>
<evidence type="ECO:0000256" key="13">
    <source>
        <dbReference type="ARBA" id="ARBA00023237"/>
    </source>
</evidence>
<dbReference type="RefSeq" id="WP_103974636.1">
    <property type="nucleotide sequence ID" value="NZ_PGFZ01000006.1"/>
</dbReference>
<comment type="caution">
    <text evidence="20">The sequence shown here is derived from an EMBL/GenBank/DDBJ whole genome shotgun (WGS) entry which is preliminary data.</text>
</comment>
<dbReference type="PANTHER" id="PTHR32552:SF68">
    <property type="entry name" value="FERRICHROME OUTER MEMBRANE TRANSPORTER_PHAGE RECEPTOR"/>
    <property type="match status" value="1"/>
</dbReference>
<keyword evidence="5" id="KW-0410">Iron transport</keyword>
<accession>A0A2S5CKG8</accession>
<evidence type="ECO:0000256" key="10">
    <source>
        <dbReference type="ARBA" id="ARBA00023077"/>
    </source>
</evidence>
<feature type="compositionally biased region" description="Polar residues" evidence="16">
    <location>
        <begin position="73"/>
        <end position="84"/>
    </location>
</feature>
<keyword evidence="11 14" id="KW-0472">Membrane</keyword>
<evidence type="ECO:0000256" key="16">
    <source>
        <dbReference type="SAM" id="MobiDB-lite"/>
    </source>
</evidence>
<reference evidence="20 21" key="1">
    <citation type="submission" date="2017-11" db="EMBL/GenBank/DDBJ databases">
        <title>Draft Genome Sequence of Methylobacter psychrotolerans Sph1T, an Obligate Methanotroph from Low-Temperature Environments.</title>
        <authorList>
            <person name="Oshkin I.Y."/>
            <person name="Miroshnikov K."/>
            <person name="Belova S.E."/>
            <person name="Korzhenkov A."/>
            <person name="Toshchakov S.V."/>
            <person name="Dedysh S.N."/>
        </authorList>
    </citation>
    <scope>NUCLEOTIDE SEQUENCE [LARGE SCALE GENOMIC DNA]</scope>
    <source>
        <strain evidence="20 21">Sph1</strain>
    </source>
</reference>
<evidence type="ECO:0000256" key="2">
    <source>
        <dbReference type="ARBA" id="ARBA00009810"/>
    </source>
</evidence>
<dbReference type="InterPro" id="IPR037066">
    <property type="entry name" value="Plug_dom_sf"/>
</dbReference>
<keyword evidence="9" id="KW-0406">Ion transport</keyword>
<dbReference type="GO" id="GO:0015344">
    <property type="term" value="F:siderophore uptake transmembrane transporter activity"/>
    <property type="evidence" value="ECO:0007669"/>
    <property type="project" value="TreeGrafter"/>
</dbReference>
<dbReference type="InterPro" id="IPR000531">
    <property type="entry name" value="Beta-barrel_TonB"/>
</dbReference>
<dbReference type="InterPro" id="IPR039426">
    <property type="entry name" value="TonB-dep_rcpt-like"/>
</dbReference>
<keyword evidence="7 17" id="KW-0732">Signal</keyword>
<protein>
    <submittedName>
        <fullName evidence="20">TonB-dependent receptor</fullName>
    </submittedName>
</protein>
<evidence type="ECO:0000256" key="1">
    <source>
        <dbReference type="ARBA" id="ARBA00004571"/>
    </source>
</evidence>
<keyword evidence="13 14" id="KW-0998">Cell outer membrane</keyword>
<evidence type="ECO:0000256" key="11">
    <source>
        <dbReference type="ARBA" id="ARBA00023136"/>
    </source>
</evidence>
<name>A0A2S5CKG8_9GAMM</name>
<dbReference type="Gene3D" id="2.170.130.10">
    <property type="entry name" value="TonB-dependent receptor, plug domain"/>
    <property type="match status" value="1"/>
</dbReference>
<dbReference type="AlphaFoldDB" id="A0A2S5CKG8"/>
<evidence type="ECO:0000256" key="12">
    <source>
        <dbReference type="ARBA" id="ARBA00023170"/>
    </source>
</evidence>
<sequence length="808" mass="89632">MNITFFQPQKPLRLIGTSKLLAVTLANLVLLPLSASAVEPIETKAGMETRPADDKNTAKPKAKTDKKAAAASPQPSSLGETTTLKTMTVTGAAEYDPEDPFNTDYVLPTATAGTKTDTPIMETPLNVQSVSKQVLTDQQVISLDQALRNVSGVTMKAHGVNSVNNGINFGINYPTPVIRGFASQTFFRNGFRLQDNSAARQFSNVESVEVLKGPAAILYGQVEPGGMINIVTKKPQAIPYYSLTQQFGSYDLFRTSIDATGPVGKHDDLLYRINYSYQNSHSFRDLVYTDDVFVAPSLKWIISPKTWVSVDMEYDRNNNGYDAGFIPIYKGKILKTPFHYNWGELSPVRQETYFGNITWAHQFNDDWSIKHQFSVNSASGDGDLFFPYPPINQKTVQSTHAIYDNRNNTYSTNLDLTGHFDTFGLKHTLLLGGDYYRIDASIKSGSTGKWTRPGNDYFHPVHHPFVAPQLRPSEIQRNYQLTDQYGLYVQDQIKLPYQVHLMGGWRYQYLSQDPILKNYGAPAIEVPSSEDAVTPRVGVLWQVRSWLSLYANYVESFGPNTVSSPGLLYGSNKPIPATGASQYEFGGKTEFFDGRLRATLAYYDLTKNNIAVKLSDANNINIGSSLCGGVSCYLLISQAQSKGIELDIQGEILPGWQVITTFANTHVKITKGDESGLFGNPGQQLFGIPINTASFWSTYSFQQKWLRGFKVGGGVTFQGKQYAFIDQKAPLTVSNPFKVAGFHTIGLMTAYSRDVGAAKVSVQFNVENLLDERYYTGLSVENSYGNYGEGYGVYGTPRTFMGQIRIQY</sequence>
<evidence type="ECO:0000256" key="3">
    <source>
        <dbReference type="ARBA" id="ARBA00022448"/>
    </source>
</evidence>
<dbReference type="Proteomes" id="UP000237423">
    <property type="component" value="Unassembled WGS sequence"/>
</dbReference>
<dbReference type="Pfam" id="PF07715">
    <property type="entry name" value="Plug"/>
    <property type="match status" value="1"/>
</dbReference>
<feature type="chain" id="PRO_5015515558" evidence="17">
    <location>
        <begin position="38"/>
        <end position="808"/>
    </location>
</feature>
<dbReference type="GO" id="GO:0009279">
    <property type="term" value="C:cell outer membrane"/>
    <property type="evidence" value="ECO:0007669"/>
    <property type="project" value="UniProtKB-SubCell"/>
</dbReference>
<dbReference type="GO" id="GO:0015891">
    <property type="term" value="P:siderophore transport"/>
    <property type="evidence" value="ECO:0007669"/>
    <property type="project" value="InterPro"/>
</dbReference>
<dbReference type="SUPFAM" id="SSF56935">
    <property type="entry name" value="Porins"/>
    <property type="match status" value="1"/>
</dbReference>
<dbReference type="EMBL" id="PGFZ01000006">
    <property type="protein sequence ID" value="POZ51257.1"/>
    <property type="molecule type" value="Genomic_DNA"/>
</dbReference>
<dbReference type="Pfam" id="PF00593">
    <property type="entry name" value="TonB_dep_Rec_b-barrel"/>
    <property type="match status" value="1"/>
</dbReference>
<evidence type="ECO:0000259" key="18">
    <source>
        <dbReference type="Pfam" id="PF00593"/>
    </source>
</evidence>
<proteinExistence type="inferred from homology"/>
<evidence type="ECO:0000256" key="5">
    <source>
        <dbReference type="ARBA" id="ARBA00022496"/>
    </source>
</evidence>
<dbReference type="InterPro" id="IPR036942">
    <property type="entry name" value="Beta-barrel_TonB_sf"/>
</dbReference>
<keyword evidence="8" id="KW-0408">Iron</keyword>
<keyword evidence="10 15" id="KW-0798">TonB box</keyword>
<evidence type="ECO:0000256" key="4">
    <source>
        <dbReference type="ARBA" id="ARBA00022452"/>
    </source>
</evidence>
<evidence type="ECO:0000256" key="9">
    <source>
        <dbReference type="ARBA" id="ARBA00023065"/>
    </source>
</evidence>
<keyword evidence="6 14" id="KW-0812">Transmembrane</keyword>
<evidence type="ECO:0000259" key="19">
    <source>
        <dbReference type="Pfam" id="PF07715"/>
    </source>
</evidence>
<dbReference type="FunFam" id="2.170.130.10:FF:000001">
    <property type="entry name" value="Catecholate siderophore TonB-dependent receptor"/>
    <property type="match status" value="1"/>
</dbReference>
<dbReference type="InterPro" id="IPR010105">
    <property type="entry name" value="TonB_sidphr_rcpt"/>
</dbReference>
<evidence type="ECO:0000313" key="21">
    <source>
        <dbReference type="Proteomes" id="UP000237423"/>
    </source>
</evidence>
<keyword evidence="3 14" id="KW-0813">Transport</keyword>
<evidence type="ECO:0000256" key="17">
    <source>
        <dbReference type="SAM" id="SignalP"/>
    </source>
</evidence>
<keyword evidence="4 14" id="KW-1134">Transmembrane beta strand</keyword>
<comment type="similarity">
    <text evidence="2 14 15">Belongs to the TonB-dependent receptor family.</text>
</comment>
<dbReference type="NCBIfam" id="TIGR01783">
    <property type="entry name" value="TonB-siderophor"/>
    <property type="match status" value="1"/>
</dbReference>
<dbReference type="GO" id="GO:0038023">
    <property type="term" value="F:signaling receptor activity"/>
    <property type="evidence" value="ECO:0007669"/>
    <property type="project" value="InterPro"/>
</dbReference>
<feature type="signal peptide" evidence="17">
    <location>
        <begin position="1"/>
        <end position="37"/>
    </location>
</feature>
<feature type="domain" description="TonB-dependent receptor-like beta-barrel" evidence="18">
    <location>
        <begin position="303"/>
        <end position="769"/>
    </location>
</feature>
<dbReference type="PANTHER" id="PTHR32552">
    <property type="entry name" value="FERRICHROME IRON RECEPTOR-RELATED"/>
    <property type="match status" value="1"/>
</dbReference>
<dbReference type="CDD" id="cd01347">
    <property type="entry name" value="ligand_gated_channel"/>
    <property type="match status" value="1"/>
</dbReference>
<evidence type="ECO:0000256" key="7">
    <source>
        <dbReference type="ARBA" id="ARBA00022729"/>
    </source>
</evidence>
<evidence type="ECO:0000256" key="8">
    <source>
        <dbReference type="ARBA" id="ARBA00023004"/>
    </source>
</evidence>
<dbReference type="InterPro" id="IPR012910">
    <property type="entry name" value="Plug_dom"/>
</dbReference>
<evidence type="ECO:0000256" key="6">
    <source>
        <dbReference type="ARBA" id="ARBA00022692"/>
    </source>
</evidence>
<keyword evidence="12 20" id="KW-0675">Receptor</keyword>
<comment type="subcellular location">
    <subcellularLocation>
        <location evidence="1 14">Cell outer membrane</location>
        <topology evidence="1 14">Multi-pass membrane protein</topology>
    </subcellularLocation>
</comment>
<evidence type="ECO:0000256" key="14">
    <source>
        <dbReference type="PROSITE-ProRule" id="PRU01360"/>
    </source>
</evidence>
<dbReference type="PROSITE" id="PS52016">
    <property type="entry name" value="TONB_DEPENDENT_REC_3"/>
    <property type="match status" value="1"/>
</dbReference>
<feature type="region of interest" description="Disordered" evidence="16">
    <location>
        <begin position="44"/>
        <end position="84"/>
    </location>
</feature>
<feature type="domain" description="TonB-dependent receptor plug" evidence="19">
    <location>
        <begin position="120"/>
        <end position="226"/>
    </location>
</feature>
<evidence type="ECO:0000256" key="15">
    <source>
        <dbReference type="RuleBase" id="RU003357"/>
    </source>
</evidence>